<proteinExistence type="predicted"/>
<keyword evidence="2" id="KW-1185">Reference proteome</keyword>
<name>A0A9D4SQ48_RHISA</name>
<evidence type="ECO:0008006" key="3">
    <source>
        <dbReference type="Google" id="ProtNLM"/>
    </source>
</evidence>
<sequence length="194" mass="21833">MFSVPLSIPFIETQHALGRANSTPVPIVSNLRVLGLILQSNHRNSPTIYQVSLSVQQTARIQARVRARCEGMHERDLLRLIDTFVISRLTYGLPYTNLLKSKCDNIDVLMSRAYKTALGLPPNASTECLLLLGLVEAHRTAQVHSLCRSPTSRWFLSSIGHDASSHPPELIQHHLDFFRPPHYPRDVTDLARHS</sequence>
<evidence type="ECO:0000313" key="2">
    <source>
        <dbReference type="Proteomes" id="UP000821837"/>
    </source>
</evidence>
<dbReference type="EMBL" id="JABSTV010001254">
    <property type="protein sequence ID" value="KAH7939220.1"/>
    <property type="molecule type" value="Genomic_DNA"/>
</dbReference>
<dbReference type="AlphaFoldDB" id="A0A9D4SQ48"/>
<dbReference type="Proteomes" id="UP000821837">
    <property type="component" value="Chromosome 8"/>
</dbReference>
<reference evidence="1" key="1">
    <citation type="journal article" date="2020" name="Cell">
        <title>Large-Scale Comparative Analyses of Tick Genomes Elucidate Their Genetic Diversity and Vector Capacities.</title>
        <authorList>
            <consortium name="Tick Genome and Microbiome Consortium (TIGMIC)"/>
            <person name="Jia N."/>
            <person name="Wang J."/>
            <person name="Shi W."/>
            <person name="Du L."/>
            <person name="Sun Y."/>
            <person name="Zhan W."/>
            <person name="Jiang J.F."/>
            <person name="Wang Q."/>
            <person name="Zhang B."/>
            <person name="Ji P."/>
            <person name="Bell-Sakyi L."/>
            <person name="Cui X.M."/>
            <person name="Yuan T.T."/>
            <person name="Jiang B.G."/>
            <person name="Yang W.F."/>
            <person name="Lam T.T."/>
            <person name="Chang Q.C."/>
            <person name="Ding S.J."/>
            <person name="Wang X.J."/>
            <person name="Zhu J.G."/>
            <person name="Ruan X.D."/>
            <person name="Zhao L."/>
            <person name="Wei J.T."/>
            <person name="Ye R.Z."/>
            <person name="Que T.C."/>
            <person name="Du C.H."/>
            <person name="Zhou Y.H."/>
            <person name="Cheng J.X."/>
            <person name="Dai P.F."/>
            <person name="Guo W.B."/>
            <person name="Han X.H."/>
            <person name="Huang E.J."/>
            <person name="Li L.F."/>
            <person name="Wei W."/>
            <person name="Gao Y.C."/>
            <person name="Liu J.Z."/>
            <person name="Shao H.Z."/>
            <person name="Wang X."/>
            <person name="Wang C.C."/>
            <person name="Yang T.C."/>
            <person name="Huo Q.B."/>
            <person name="Li W."/>
            <person name="Chen H.Y."/>
            <person name="Chen S.E."/>
            <person name="Zhou L.G."/>
            <person name="Ni X.B."/>
            <person name="Tian J.H."/>
            <person name="Sheng Y."/>
            <person name="Liu T."/>
            <person name="Pan Y.S."/>
            <person name="Xia L.Y."/>
            <person name="Li J."/>
            <person name="Zhao F."/>
            <person name="Cao W.C."/>
        </authorList>
    </citation>
    <scope>NUCLEOTIDE SEQUENCE</scope>
    <source>
        <strain evidence="1">Rsan-2018</strain>
    </source>
</reference>
<protein>
    <recommendedName>
        <fullName evidence="3">Tick transposon</fullName>
    </recommendedName>
</protein>
<reference evidence="1" key="2">
    <citation type="submission" date="2021-09" db="EMBL/GenBank/DDBJ databases">
        <authorList>
            <person name="Jia N."/>
            <person name="Wang J."/>
            <person name="Shi W."/>
            <person name="Du L."/>
            <person name="Sun Y."/>
            <person name="Zhan W."/>
            <person name="Jiang J."/>
            <person name="Wang Q."/>
            <person name="Zhang B."/>
            <person name="Ji P."/>
            <person name="Sakyi L.B."/>
            <person name="Cui X."/>
            <person name="Yuan T."/>
            <person name="Jiang B."/>
            <person name="Yang W."/>
            <person name="Lam T.T.-Y."/>
            <person name="Chang Q."/>
            <person name="Ding S."/>
            <person name="Wang X."/>
            <person name="Zhu J."/>
            <person name="Ruan X."/>
            <person name="Zhao L."/>
            <person name="Wei J."/>
            <person name="Que T."/>
            <person name="Du C."/>
            <person name="Cheng J."/>
            <person name="Dai P."/>
            <person name="Han X."/>
            <person name="Huang E."/>
            <person name="Gao Y."/>
            <person name="Liu J."/>
            <person name="Shao H."/>
            <person name="Ye R."/>
            <person name="Li L."/>
            <person name="Wei W."/>
            <person name="Wang X."/>
            <person name="Wang C."/>
            <person name="Huo Q."/>
            <person name="Li W."/>
            <person name="Guo W."/>
            <person name="Chen H."/>
            <person name="Chen S."/>
            <person name="Zhou L."/>
            <person name="Zhou L."/>
            <person name="Ni X."/>
            <person name="Tian J."/>
            <person name="Zhou Y."/>
            <person name="Sheng Y."/>
            <person name="Liu T."/>
            <person name="Pan Y."/>
            <person name="Xia L."/>
            <person name="Li J."/>
            <person name="Zhao F."/>
            <person name="Cao W."/>
        </authorList>
    </citation>
    <scope>NUCLEOTIDE SEQUENCE</scope>
    <source>
        <strain evidence="1">Rsan-2018</strain>
        <tissue evidence="1">Larvae</tissue>
    </source>
</reference>
<dbReference type="VEuPathDB" id="VectorBase:RSAN_038754"/>
<comment type="caution">
    <text evidence="1">The sequence shown here is derived from an EMBL/GenBank/DDBJ whole genome shotgun (WGS) entry which is preliminary data.</text>
</comment>
<evidence type="ECO:0000313" key="1">
    <source>
        <dbReference type="EMBL" id="KAH7939220.1"/>
    </source>
</evidence>
<accession>A0A9D4SQ48</accession>
<gene>
    <name evidence="1" type="ORF">HPB52_008767</name>
</gene>
<organism evidence="1 2">
    <name type="scientific">Rhipicephalus sanguineus</name>
    <name type="common">Brown dog tick</name>
    <name type="synonym">Ixodes sanguineus</name>
    <dbReference type="NCBI Taxonomy" id="34632"/>
    <lineage>
        <taxon>Eukaryota</taxon>
        <taxon>Metazoa</taxon>
        <taxon>Ecdysozoa</taxon>
        <taxon>Arthropoda</taxon>
        <taxon>Chelicerata</taxon>
        <taxon>Arachnida</taxon>
        <taxon>Acari</taxon>
        <taxon>Parasitiformes</taxon>
        <taxon>Ixodida</taxon>
        <taxon>Ixodoidea</taxon>
        <taxon>Ixodidae</taxon>
        <taxon>Rhipicephalinae</taxon>
        <taxon>Rhipicephalus</taxon>
        <taxon>Rhipicephalus</taxon>
    </lineage>
</organism>